<accession>A0ABV2Q055</accession>
<gene>
    <name evidence="2" type="ORF">ABIE04_003063</name>
</gene>
<keyword evidence="1" id="KW-0472">Membrane</keyword>
<evidence type="ECO:0000256" key="1">
    <source>
        <dbReference type="SAM" id="Phobius"/>
    </source>
</evidence>
<comment type="caution">
    <text evidence="2">The sequence shown here is derived from an EMBL/GenBank/DDBJ whole genome shotgun (WGS) entry which is preliminary data.</text>
</comment>
<keyword evidence="3" id="KW-1185">Reference proteome</keyword>
<dbReference type="EMBL" id="JBEPSD010000003">
    <property type="protein sequence ID" value="MET4570684.1"/>
    <property type="molecule type" value="Genomic_DNA"/>
</dbReference>
<dbReference type="Proteomes" id="UP001549251">
    <property type="component" value="Unassembled WGS sequence"/>
</dbReference>
<feature type="transmembrane region" description="Helical" evidence="1">
    <location>
        <begin position="6"/>
        <end position="26"/>
    </location>
</feature>
<protein>
    <submittedName>
        <fullName evidence="2">Uncharacterized protein</fullName>
    </submittedName>
</protein>
<evidence type="ECO:0000313" key="3">
    <source>
        <dbReference type="Proteomes" id="UP001549251"/>
    </source>
</evidence>
<keyword evidence="1" id="KW-1133">Transmembrane helix</keyword>
<reference evidence="2 3" key="1">
    <citation type="submission" date="2024-06" db="EMBL/GenBank/DDBJ databases">
        <title>Sorghum-associated microbial communities from plants grown in Nebraska, USA.</title>
        <authorList>
            <person name="Schachtman D."/>
        </authorList>
    </citation>
    <scope>NUCLEOTIDE SEQUENCE [LARGE SCALE GENOMIC DNA]</scope>
    <source>
        <strain evidence="2 3">1757</strain>
    </source>
</reference>
<evidence type="ECO:0000313" key="2">
    <source>
        <dbReference type="EMBL" id="MET4570684.1"/>
    </source>
</evidence>
<dbReference type="RefSeq" id="WP_354552092.1">
    <property type="nucleotide sequence ID" value="NZ_JBEPSD010000003.1"/>
</dbReference>
<organism evidence="2 3">
    <name type="scientific">Rhodanobacter soli</name>
    <dbReference type="NCBI Taxonomy" id="590609"/>
    <lineage>
        <taxon>Bacteria</taxon>
        <taxon>Pseudomonadati</taxon>
        <taxon>Pseudomonadota</taxon>
        <taxon>Gammaproteobacteria</taxon>
        <taxon>Lysobacterales</taxon>
        <taxon>Rhodanobacteraceae</taxon>
        <taxon>Rhodanobacter</taxon>
    </lineage>
</organism>
<keyword evidence="1" id="KW-0812">Transmembrane</keyword>
<proteinExistence type="predicted"/>
<name>A0ABV2Q055_9GAMM</name>
<sequence>MDMFSGVLGLIVILFLFVLAVLWFFLPFAIFGTKDKLAALIVESKKANVELARVVAELAATRAEMAQTRPLQNGSGSV</sequence>